<evidence type="ECO:0000256" key="7">
    <source>
        <dbReference type="ARBA" id="ARBA00047481"/>
    </source>
</evidence>
<dbReference type="InterPro" id="IPR004839">
    <property type="entry name" value="Aminotransferase_I/II_large"/>
</dbReference>
<dbReference type="SUPFAM" id="SSF53383">
    <property type="entry name" value="PLP-dependent transferases"/>
    <property type="match status" value="1"/>
</dbReference>
<dbReference type="Gene3D" id="3.40.640.10">
    <property type="entry name" value="Type I PLP-dependent aspartate aminotransferase-like (Major domain)"/>
    <property type="match status" value="1"/>
</dbReference>
<comment type="cofactor">
    <cofactor evidence="1">
        <name>pyridoxal 5'-phosphate</name>
        <dbReference type="ChEBI" id="CHEBI:597326"/>
    </cofactor>
</comment>
<organism evidence="9 10">
    <name type="scientific">Forsythia ovata</name>
    <dbReference type="NCBI Taxonomy" id="205694"/>
    <lineage>
        <taxon>Eukaryota</taxon>
        <taxon>Viridiplantae</taxon>
        <taxon>Streptophyta</taxon>
        <taxon>Embryophyta</taxon>
        <taxon>Tracheophyta</taxon>
        <taxon>Spermatophyta</taxon>
        <taxon>Magnoliopsida</taxon>
        <taxon>eudicotyledons</taxon>
        <taxon>Gunneridae</taxon>
        <taxon>Pentapetalae</taxon>
        <taxon>asterids</taxon>
        <taxon>lamiids</taxon>
        <taxon>Lamiales</taxon>
        <taxon>Oleaceae</taxon>
        <taxon>Forsythieae</taxon>
        <taxon>Forsythia</taxon>
    </lineage>
</organism>
<evidence type="ECO:0000256" key="1">
    <source>
        <dbReference type="ARBA" id="ARBA00001933"/>
    </source>
</evidence>
<feature type="domain" description="Aminotransferase class I/classII large" evidence="8">
    <location>
        <begin position="87"/>
        <end position="136"/>
    </location>
</feature>
<comment type="caution">
    <text evidence="9">The sequence shown here is derived from an EMBL/GenBank/DDBJ whole genome shotgun (WGS) entry which is preliminary data.</text>
</comment>
<reference evidence="10" key="1">
    <citation type="submission" date="2024-07" db="EMBL/GenBank/DDBJ databases">
        <title>Two chromosome-level genome assemblies of Korean endemic species Abeliophyllum distichum and Forsythia ovata (Oleaceae).</title>
        <authorList>
            <person name="Jang H."/>
        </authorList>
    </citation>
    <scope>NUCLEOTIDE SEQUENCE [LARGE SCALE GENOMIC DNA]</scope>
</reference>
<dbReference type="GO" id="GO:0004400">
    <property type="term" value="F:histidinol-phosphate transaminase activity"/>
    <property type="evidence" value="ECO:0007669"/>
    <property type="project" value="UniProtKB-EC"/>
</dbReference>
<keyword evidence="5" id="KW-0808">Transferase</keyword>
<proteinExistence type="predicted"/>
<evidence type="ECO:0000259" key="8">
    <source>
        <dbReference type="Pfam" id="PF00155"/>
    </source>
</evidence>
<protein>
    <recommendedName>
        <fullName evidence="3">histidinol-phosphate transaminase</fullName>
        <ecNumber evidence="3">2.6.1.9</ecNumber>
    </recommendedName>
</protein>
<dbReference type="AlphaFoldDB" id="A0ABD1UX40"/>
<evidence type="ECO:0000313" key="9">
    <source>
        <dbReference type="EMBL" id="KAL2529615.1"/>
    </source>
</evidence>
<evidence type="ECO:0000256" key="4">
    <source>
        <dbReference type="ARBA" id="ARBA00022576"/>
    </source>
</evidence>
<sequence length="146" mass="16087">MVFVVGVIGYDCTLACQLGRTDVVMVGGGGGDRSGFSHRRIRKKALEVIVSWQILAQSSCGGPQVKRIGQNPSCLCAVMLSDIIIDDETLLKILALPVLVVLDEAYVEFSGVESRMGWVKKYENLIVLRTFSKRAGTIPYYFKELI</sequence>
<dbReference type="Proteomes" id="UP001604277">
    <property type="component" value="Unassembled WGS sequence"/>
</dbReference>
<comment type="pathway">
    <text evidence="2">Amino-acid biosynthesis; L-histidine biosynthesis; L-histidine from 5-phospho-alpha-D-ribose 1-diphosphate: step 7/9.</text>
</comment>
<evidence type="ECO:0000256" key="2">
    <source>
        <dbReference type="ARBA" id="ARBA00005011"/>
    </source>
</evidence>
<evidence type="ECO:0000256" key="3">
    <source>
        <dbReference type="ARBA" id="ARBA00012748"/>
    </source>
</evidence>
<dbReference type="EC" id="2.6.1.9" evidence="3"/>
<evidence type="ECO:0000256" key="6">
    <source>
        <dbReference type="ARBA" id="ARBA00022898"/>
    </source>
</evidence>
<comment type="catalytic activity">
    <reaction evidence="7">
        <text>L-histidinol phosphate + 2-oxoglutarate = 3-(imidazol-4-yl)-2-oxopropyl phosphate + L-glutamate</text>
        <dbReference type="Rhea" id="RHEA:23744"/>
        <dbReference type="ChEBI" id="CHEBI:16810"/>
        <dbReference type="ChEBI" id="CHEBI:29985"/>
        <dbReference type="ChEBI" id="CHEBI:57766"/>
        <dbReference type="ChEBI" id="CHEBI:57980"/>
        <dbReference type="EC" id="2.6.1.9"/>
    </reaction>
</comment>
<name>A0ABD1UX40_9LAMI</name>
<dbReference type="InterPro" id="IPR015421">
    <property type="entry name" value="PyrdxlP-dep_Trfase_major"/>
</dbReference>
<dbReference type="EMBL" id="JBFOLJ010000006">
    <property type="protein sequence ID" value="KAL2529615.1"/>
    <property type="molecule type" value="Genomic_DNA"/>
</dbReference>
<gene>
    <name evidence="9" type="ORF">Fot_22216</name>
</gene>
<keyword evidence="6" id="KW-0663">Pyridoxal phosphate</keyword>
<evidence type="ECO:0000256" key="5">
    <source>
        <dbReference type="ARBA" id="ARBA00022679"/>
    </source>
</evidence>
<accession>A0ABD1UX40</accession>
<dbReference type="Pfam" id="PF00155">
    <property type="entry name" value="Aminotran_1_2"/>
    <property type="match status" value="1"/>
</dbReference>
<keyword evidence="4 9" id="KW-0032">Aminotransferase</keyword>
<dbReference type="PANTHER" id="PTHR42885:SF2">
    <property type="entry name" value="HISTIDINOL-PHOSPHATE AMINOTRANSFERASE"/>
    <property type="match status" value="1"/>
</dbReference>
<dbReference type="PANTHER" id="PTHR42885">
    <property type="entry name" value="HISTIDINOL-PHOSPHATE AMINOTRANSFERASE-RELATED"/>
    <property type="match status" value="1"/>
</dbReference>
<dbReference type="InterPro" id="IPR015424">
    <property type="entry name" value="PyrdxlP-dep_Trfase"/>
</dbReference>
<evidence type="ECO:0000313" key="10">
    <source>
        <dbReference type="Proteomes" id="UP001604277"/>
    </source>
</evidence>
<keyword evidence="10" id="KW-1185">Reference proteome</keyword>